<dbReference type="STRING" id="332977.SAMN05421740_11445"/>
<evidence type="ECO:0000256" key="5">
    <source>
        <dbReference type="SAM" id="Phobius"/>
    </source>
</evidence>
<dbReference type="Proteomes" id="UP000198916">
    <property type="component" value="Unassembled WGS sequence"/>
</dbReference>
<dbReference type="EMBL" id="FNZR01000014">
    <property type="protein sequence ID" value="SEL93577.1"/>
    <property type="molecule type" value="Genomic_DNA"/>
</dbReference>
<evidence type="ECO:0000256" key="4">
    <source>
        <dbReference type="ARBA" id="ARBA00023136"/>
    </source>
</evidence>
<keyword evidence="2 5" id="KW-0812">Transmembrane</keyword>
<feature type="transmembrane region" description="Helical" evidence="5">
    <location>
        <begin position="116"/>
        <end position="133"/>
    </location>
</feature>
<dbReference type="InterPro" id="IPR009908">
    <property type="entry name" value="Methylamine_util_MauE"/>
</dbReference>
<protein>
    <submittedName>
        <fullName evidence="7">Methylamine utilisation protein MauE</fullName>
    </submittedName>
</protein>
<comment type="subcellular location">
    <subcellularLocation>
        <location evidence="1">Membrane</location>
        <topology evidence="1">Multi-pass membrane protein</topology>
    </subcellularLocation>
</comment>
<gene>
    <name evidence="7" type="ORF">SAMN05421740_11445</name>
</gene>
<reference evidence="8" key="1">
    <citation type="submission" date="2016-10" db="EMBL/GenBank/DDBJ databases">
        <authorList>
            <person name="Varghese N."/>
            <person name="Submissions S."/>
        </authorList>
    </citation>
    <scope>NUCLEOTIDE SEQUENCE [LARGE SCALE GENOMIC DNA]</scope>
    <source>
        <strain evidence="8">Jip14</strain>
    </source>
</reference>
<feature type="domain" description="Methylamine utilisation protein MauE" evidence="6">
    <location>
        <begin position="7"/>
        <end position="131"/>
    </location>
</feature>
<keyword evidence="3 5" id="KW-1133">Transmembrane helix</keyword>
<keyword evidence="4 5" id="KW-0472">Membrane</keyword>
<evidence type="ECO:0000313" key="8">
    <source>
        <dbReference type="Proteomes" id="UP000198916"/>
    </source>
</evidence>
<feature type="transmembrane region" description="Helical" evidence="5">
    <location>
        <begin position="71"/>
        <end position="90"/>
    </location>
</feature>
<feature type="transmembrane region" description="Helical" evidence="5">
    <location>
        <begin position="7"/>
        <end position="28"/>
    </location>
</feature>
<dbReference type="RefSeq" id="WP_090609210.1">
    <property type="nucleotide sequence ID" value="NZ_FNZR01000014.1"/>
</dbReference>
<evidence type="ECO:0000313" key="7">
    <source>
        <dbReference type="EMBL" id="SEL93577.1"/>
    </source>
</evidence>
<dbReference type="OrthoDB" id="673785at2"/>
<evidence type="ECO:0000256" key="2">
    <source>
        <dbReference type="ARBA" id="ARBA00022692"/>
    </source>
</evidence>
<dbReference type="GO" id="GO:0016020">
    <property type="term" value="C:membrane"/>
    <property type="evidence" value="ECO:0007669"/>
    <property type="project" value="UniProtKB-SubCell"/>
</dbReference>
<dbReference type="AlphaFoldDB" id="A0A1H7UB98"/>
<evidence type="ECO:0000259" key="6">
    <source>
        <dbReference type="Pfam" id="PF07291"/>
    </source>
</evidence>
<keyword evidence="8" id="KW-1185">Reference proteome</keyword>
<accession>A0A1H7UB98</accession>
<evidence type="ECO:0000256" key="3">
    <source>
        <dbReference type="ARBA" id="ARBA00022989"/>
    </source>
</evidence>
<organism evidence="7 8">
    <name type="scientific">Parapedobacter koreensis</name>
    <dbReference type="NCBI Taxonomy" id="332977"/>
    <lineage>
        <taxon>Bacteria</taxon>
        <taxon>Pseudomonadati</taxon>
        <taxon>Bacteroidota</taxon>
        <taxon>Sphingobacteriia</taxon>
        <taxon>Sphingobacteriales</taxon>
        <taxon>Sphingobacteriaceae</taxon>
        <taxon>Parapedobacter</taxon>
    </lineage>
</organism>
<evidence type="ECO:0000256" key="1">
    <source>
        <dbReference type="ARBA" id="ARBA00004141"/>
    </source>
</evidence>
<dbReference type="Pfam" id="PF07291">
    <property type="entry name" value="MauE"/>
    <property type="match status" value="1"/>
</dbReference>
<dbReference type="GO" id="GO:0030416">
    <property type="term" value="P:methylamine metabolic process"/>
    <property type="evidence" value="ECO:0007669"/>
    <property type="project" value="InterPro"/>
</dbReference>
<feature type="transmembrane region" description="Helical" evidence="5">
    <location>
        <begin position="48"/>
        <end position="66"/>
    </location>
</feature>
<sequence length="145" mass="16249">MKATHYITFITVVFIGLFFFTGMEKVWYHRTFHIMLHKQPLANWMKAALDWGLPLVELAAVALLTITRTRLYGLWASAALMLAFAVYTAYAASEPYGEVVCACGKLFSSLRWSQHFWVNVGLAAMAATGVLLYHRISKKKTAAVG</sequence>
<proteinExistence type="predicted"/>
<dbReference type="UniPathway" id="UPA00895"/>
<name>A0A1H7UB98_9SPHI</name>